<evidence type="ECO:0000256" key="3">
    <source>
        <dbReference type="ARBA" id="ARBA00022771"/>
    </source>
</evidence>
<dbReference type="PROSITE" id="PS50966">
    <property type="entry name" value="ZF_SWIM"/>
    <property type="match status" value="1"/>
</dbReference>
<dbReference type="Pfam" id="PF04434">
    <property type="entry name" value="SWIM"/>
    <property type="match status" value="1"/>
</dbReference>
<dbReference type="PANTHER" id="PTHR31669">
    <property type="entry name" value="PROTEIN FAR1-RELATED SEQUENCE 10-RELATED"/>
    <property type="match status" value="1"/>
</dbReference>
<dbReference type="OMA" id="NNCRITN"/>
<dbReference type="EMBL" id="KQ484293">
    <property type="protein sequence ID" value="KYP35934.1"/>
    <property type="molecule type" value="Genomic_DNA"/>
</dbReference>
<comment type="subcellular location">
    <subcellularLocation>
        <location evidence="6">Nucleus</location>
    </subcellularLocation>
</comment>
<reference evidence="8" key="1">
    <citation type="journal article" date="2012" name="Nat. Biotechnol.">
        <title>Draft genome sequence of pigeonpea (Cajanus cajan), an orphan legume crop of resource-poor farmers.</title>
        <authorList>
            <person name="Varshney R.K."/>
            <person name="Chen W."/>
            <person name="Li Y."/>
            <person name="Bharti A.K."/>
            <person name="Saxena R.K."/>
            <person name="Schlueter J.A."/>
            <person name="Donoghue M.T."/>
            <person name="Azam S."/>
            <person name="Fan G."/>
            <person name="Whaley A.M."/>
            <person name="Farmer A.D."/>
            <person name="Sheridan J."/>
            <person name="Iwata A."/>
            <person name="Tuteja R."/>
            <person name="Penmetsa R.V."/>
            <person name="Wu W."/>
            <person name="Upadhyaya H.D."/>
            <person name="Yang S.P."/>
            <person name="Shah T."/>
            <person name="Saxena K.B."/>
            <person name="Michael T."/>
            <person name="McCombie W.R."/>
            <person name="Yang B."/>
            <person name="Zhang G."/>
            <person name="Yang H."/>
            <person name="Wang J."/>
            <person name="Spillane C."/>
            <person name="Cook D.R."/>
            <person name="May G.D."/>
            <person name="Xu X."/>
            <person name="Jackson S.A."/>
        </authorList>
    </citation>
    <scope>NUCLEOTIDE SEQUENCE [LARGE SCALE GENOMIC DNA]</scope>
</reference>
<evidence type="ECO:0000313" key="8">
    <source>
        <dbReference type="EMBL" id="KYP35934.1"/>
    </source>
</evidence>
<dbReference type="Pfam" id="PF03101">
    <property type="entry name" value="FAR1"/>
    <property type="match status" value="1"/>
</dbReference>
<keyword evidence="3 5" id="KW-0863">Zinc-finger</keyword>
<dbReference type="GO" id="GO:0006355">
    <property type="term" value="P:regulation of DNA-templated transcription"/>
    <property type="evidence" value="ECO:0007669"/>
    <property type="project" value="UniProtKB-UniRule"/>
</dbReference>
<keyword evidence="9" id="KW-1185">Reference proteome</keyword>
<name>A0A151R036_CAJCA</name>
<comment type="similarity">
    <text evidence="1 6">Belongs to the FHY3/FAR1 family.</text>
</comment>
<protein>
    <recommendedName>
        <fullName evidence="6">Protein FAR1-RELATED SEQUENCE</fullName>
    </recommendedName>
</protein>
<dbReference type="Gramene" id="C.cajan_43933.t">
    <property type="protein sequence ID" value="C.cajan_43933.t"/>
    <property type="gene ID" value="C.cajan_43933"/>
</dbReference>
<keyword evidence="4 6" id="KW-0862">Zinc</keyword>
<dbReference type="Proteomes" id="UP000075243">
    <property type="component" value="Unassembled WGS sequence"/>
</dbReference>
<dbReference type="InterPro" id="IPR018289">
    <property type="entry name" value="MULE_transposase_dom"/>
</dbReference>
<dbReference type="PANTHER" id="PTHR31669:SF292">
    <property type="entry name" value="OS02G0262500 PROTEIN"/>
    <property type="match status" value="1"/>
</dbReference>
<dbReference type="GO" id="GO:0008270">
    <property type="term" value="F:zinc ion binding"/>
    <property type="evidence" value="ECO:0007669"/>
    <property type="project" value="UniProtKB-UniRule"/>
</dbReference>
<dbReference type="AlphaFoldDB" id="A0A151R036"/>
<evidence type="ECO:0000256" key="4">
    <source>
        <dbReference type="ARBA" id="ARBA00022833"/>
    </source>
</evidence>
<keyword evidence="2 6" id="KW-0479">Metal-binding</keyword>
<accession>A0A151R036</accession>
<organism evidence="8 9">
    <name type="scientific">Cajanus cajan</name>
    <name type="common">Pigeon pea</name>
    <name type="synonym">Cajanus indicus</name>
    <dbReference type="NCBI Taxonomy" id="3821"/>
    <lineage>
        <taxon>Eukaryota</taxon>
        <taxon>Viridiplantae</taxon>
        <taxon>Streptophyta</taxon>
        <taxon>Embryophyta</taxon>
        <taxon>Tracheophyta</taxon>
        <taxon>Spermatophyta</taxon>
        <taxon>Magnoliopsida</taxon>
        <taxon>eudicotyledons</taxon>
        <taxon>Gunneridae</taxon>
        <taxon>Pentapetalae</taxon>
        <taxon>rosids</taxon>
        <taxon>fabids</taxon>
        <taxon>Fabales</taxon>
        <taxon>Fabaceae</taxon>
        <taxon>Papilionoideae</taxon>
        <taxon>50 kb inversion clade</taxon>
        <taxon>NPAAA clade</taxon>
        <taxon>indigoferoid/millettioid clade</taxon>
        <taxon>Phaseoleae</taxon>
        <taxon>Cajanus</taxon>
    </lineage>
</organism>
<evidence type="ECO:0000256" key="2">
    <source>
        <dbReference type="ARBA" id="ARBA00022723"/>
    </source>
</evidence>
<dbReference type="InterPro" id="IPR004330">
    <property type="entry name" value="FAR1_DNA_bnd_dom"/>
</dbReference>
<dbReference type="InterPro" id="IPR007527">
    <property type="entry name" value="Znf_SWIM"/>
</dbReference>
<sequence>MAYLFYYWFAKVNGFAARKSKILRNIKGEKLQQTFVCFKEGFRDNRGLNIQNRKRKQTPETRCGCEAKLRVHIDSRCGLWYITYFVDDHNHSFLEDKYCRMLASHRDMIYGSLADHPGGYERLSFCKKDIYNQIGRQRRLQGLDSKCALEFLNGLKRSDPLMYVGHTVDEENRLQHLFWCDGMMQMEYEVFGDVLAFDATYGKNKYLCPVVVFSGVNHHNHTIVFGSAIVSNETVETYIWVLGQFVEAMKGKSPMSIITDGDVAMKNAIRKVFPNSQHRLCAWHLLRNATTNIKKPAFTKDLRKCMLGEYEIGEFRKKWSEMLNKFELHDHPWVIDLFEKRKMWCTAYIRGAFFGGFRATSRCEGLHSELKKYIHPKINLTEFVQQFYRLVSYMRYREVEADFASIHGDPVPETDYHNLELSGAKCYTKEILKLFRDQLHSSSLMRVIGCKQTFGCCIYIVRKYEMIDKQWHVSYQSTPCDLKCSCLRMESVGIPCDHILAVLVHLNLSELPKCLVLKRWTKVAKDEVKGNVSRHRWDSEKDARYLSLMEYFKELSTLACETYDDYVDKRDKVVNELAEIRGKKL</sequence>
<dbReference type="InterPro" id="IPR031052">
    <property type="entry name" value="FHY3/FAR1"/>
</dbReference>
<evidence type="ECO:0000256" key="1">
    <source>
        <dbReference type="ARBA" id="ARBA00005889"/>
    </source>
</evidence>
<evidence type="ECO:0000259" key="7">
    <source>
        <dbReference type="PROSITE" id="PS50966"/>
    </source>
</evidence>
<evidence type="ECO:0000256" key="6">
    <source>
        <dbReference type="RuleBase" id="RU367018"/>
    </source>
</evidence>
<keyword evidence="6" id="KW-0539">Nucleus</keyword>
<gene>
    <name evidence="8" type="ORF">KK1_042984</name>
</gene>
<comment type="function">
    <text evidence="6">Putative transcription activator involved in regulating light control of development.</text>
</comment>
<dbReference type="GO" id="GO:0005634">
    <property type="term" value="C:nucleus"/>
    <property type="evidence" value="ECO:0007669"/>
    <property type="project" value="UniProtKB-SubCell"/>
</dbReference>
<dbReference type="Pfam" id="PF10551">
    <property type="entry name" value="MULE"/>
    <property type="match status" value="1"/>
</dbReference>
<evidence type="ECO:0000313" key="9">
    <source>
        <dbReference type="Proteomes" id="UP000075243"/>
    </source>
</evidence>
<dbReference type="SMART" id="SM00575">
    <property type="entry name" value="ZnF_PMZ"/>
    <property type="match status" value="1"/>
</dbReference>
<dbReference type="STRING" id="3821.A0A151R036"/>
<evidence type="ECO:0000256" key="5">
    <source>
        <dbReference type="PROSITE-ProRule" id="PRU00325"/>
    </source>
</evidence>
<dbReference type="InterPro" id="IPR006564">
    <property type="entry name" value="Znf_PMZ"/>
</dbReference>
<feature type="domain" description="SWIM-type" evidence="7">
    <location>
        <begin position="471"/>
        <end position="507"/>
    </location>
</feature>
<proteinExistence type="inferred from homology"/>